<gene>
    <name evidence="1" type="ORF">QD47_27115</name>
</gene>
<proteinExistence type="predicted"/>
<evidence type="ECO:0000313" key="2">
    <source>
        <dbReference type="Proteomes" id="UP000032534"/>
    </source>
</evidence>
<accession>A0A0D7WTY5</accession>
<reference evidence="1 2" key="1">
    <citation type="submission" date="2014-11" db="EMBL/GenBank/DDBJ databases">
        <title>Draft Genome Sequences of Paenibacillus polymyxa NRRL B-30509 and Paenibacillus terrae NRRL B-30644, Strains from a Poultry Environment that Produce Tridecaptin A and Paenicidins.</title>
        <authorList>
            <person name="van Belkum M.J."/>
            <person name="Lohans C.T."/>
            <person name="Vederas J.C."/>
        </authorList>
    </citation>
    <scope>NUCLEOTIDE SEQUENCE [LARGE SCALE GENOMIC DNA]</scope>
    <source>
        <strain evidence="1 2">NRRL B-30644</strain>
    </source>
</reference>
<dbReference type="RefSeq" id="WP_044649044.1">
    <property type="nucleotide sequence ID" value="NZ_JTHP01000102.1"/>
</dbReference>
<dbReference type="EMBL" id="JTHP01000102">
    <property type="protein sequence ID" value="KJD42625.1"/>
    <property type="molecule type" value="Genomic_DNA"/>
</dbReference>
<keyword evidence="2" id="KW-1185">Reference proteome</keyword>
<name>A0A0D7WTY5_9BACL</name>
<dbReference type="AlphaFoldDB" id="A0A0D7WTY5"/>
<dbReference type="PATRIC" id="fig|159743.3.peg.6037"/>
<comment type="caution">
    <text evidence="1">The sequence shown here is derived from an EMBL/GenBank/DDBJ whole genome shotgun (WGS) entry which is preliminary data.</text>
</comment>
<dbReference type="Proteomes" id="UP000032534">
    <property type="component" value="Unassembled WGS sequence"/>
</dbReference>
<evidence type="ECO:0000313" key="1">
    <source>
        <dbReference type="EMBL" id="KJD42625.1"/>
    </source>
</evidence>
<organism evidence="1 2">
    <name type="scientific">Paenibacillus terrae</name>
    <dbReference type="NCBI Taxonomy" id="159743"/>
    <lineage>
        <taxon>Bacteria</taxon>
        <taxon>Bacillati</taxon>
        <taxon>Bacillota</taxon>
        <taxon>Bacilli</taxon>
        <taxon>Bacillales</taxon>
        <taxon>Paenibacillaceae</taxon>
        <taxon>Paenibacillus</taxon>
    </lineage>
</organism>
<protein>
    <submittedName>
        <fullName evidence="1">Uncharacterized protein</fullName>
    </submittedName>
</protein>
<sequence length="273" mass="31851">MYKSKNVISAKRNEVIEISIENEIVFSTKVYWEDIEASLQEYAERDLSWSLYSRLPRFLKQKICDENQHHISKGLEFGLMHDWGVVLRTAISDTDLFNALTDAAVIGCIDGDIEILGKIDEVDMQNAQLFIYPDDPHIDPQFFRYDQVKFPSDVPLVDPEDYLTFDEAWRQYELKKQITSIVTGRIYHIENDEVLISPQEIRGDWRVTEPPVSKEKYIDFLMSADDHINSLFTGKSLNEVRVRESEGTLGDLVSLVYDQKSDKELFHFLNEWK</sequence>